<sequence length="458" mass="52832">MLNTPSKSLHPRWGRDIRSYPAIYTNKAITGRLKVPVKARDRAALRTIGLRAIEEICMLGNSKVESSEYNEIFESITLQKLESVLEFTRFPNEYENFAIPKLVAGCIELLSYTTPSPFAYEYGYLCFRILVFALNTCFLKYAGAWEETVDEMQNKSSGLHTSCFWDRSAMVALEEVVYYGCEQAMSDAFDFVRSRRWSVPYFDQQKLDNLISILHSDRKNFFIALRDTGSLGLSSLFFILQRHIKSKQPKMEPAEFVEKIAVPFSRVFYRYQIVLPNFAMERFASRHLFLGNLGDFTDTLLIDMDDSRNVLRAYINSVKPPHYRCEVFFGDGIPLNFLLPHVVPGCEDLIPGLFEAAMQVLWNALLDEDKRLQGLNHYVRLVMYHFHRLLDRLHEQVTSSRAIEDSWIYKLADKIVDNDVVGLILRAILLELTPEPENLFYNQAGPRHIIVGQLANNS</sequence>
<reference evidence="1" key="1">
    <citation type="submission" date="2021-01" db="EMBL/GenBank/DDBJ databases">
        <authorList>
            <person name="Kaushik A."/>
        </authorList>
    </citation>
    <scope>NUCLEOTIDE SEQUENCE</scope>
    <source>
        <strain evidence="1">AG2-2IIIB</strain>
    </source>
</reference>
<proteinExistence type="predicted"/>
<protein>
    <submittedName>
        <fullName evidence="1">Uncharacterized protein</fullName>
    </submittedName>
</protein>
<dbReference type="EMBL" id="CAJMWT010001849">
    <property type="protein sequence ID" value="CAE6422659.1"/>
    <property type="molecule type" value="Genomic_DNA"/>
</dbReference>
<organism evidence="1 2">
    <name type="scientific">Rhizoctonia solani</name>
    <dbReference type="NCBI Taxonomy" id="456999"/>
    <lineage>
        <taxon>Eukaryota</taxon>
        <taxon>Fungi</taxon>
        <taxon>Dikarya</taxon>
        <taxon>Basidiomycota</taxon>
        <taxon>Agaricomycotina</taxon>
        <taxon>Agaricomycetes</taxon>
        <taxon>Cantharellales</taxon>
        <taxon>Ceratobasidiaceae</taxon>
        <taxon>Rhizoctonia</taxon>
    </lineage>
</organism>
<name>A0A8H2XBC2_9AGAM</name>
<comment type="caution">
    <text evidence="1">The sequence shown here is derived from an EMBL/GenBank/DDBJ whole genome shotgun (WGS) entry which is preliminary data.</text>
</comment>
<accession>A0A8H2XBC2</accession>
<dbReference type="Proteomes" id="UP000663843">
    <property type="component" value="Unassembled WGS sequence"/>
</dbReference>
<dbReference type="AlphaFoldDB" id="A0A8H2XBC2"/>
<evidence type="ECO:0000313" key="2">
    <source>
        <dbReference type="Proteomes" id="UP000663843"/>
    </source>
</evidence>
<gene>
    <name evidence="1" type="ORF">RDB_LOCUS55112</name>
</gene>
<evidence type="ECO:0000313" key="1">
    <source>
        <dbReference type="EMBL" id="CAE6422659.1"/>
    </source>
</evidence>